<reference evidence="1" key="1">
    <citation type="submission" date="2018-02" db="EMBL/GenBank/DDBJ databases">
        <title>Rhizophora mucronata_Transcriptome.</title>
        <authorList>
            <person name="Meera S.P."/>
            <person name="Sreeshan A."/>
            <person name="Augustine A."/>
        </authorList>
    </citation>
    <scope>NUCLEOTIDE SEQUENCE</scope>
    <source>
        <tissue evidence="1">Leaf</tissue>
    </source>
</reference>
<name>A0A2P2JYW6_RHIMU</name>
<organism evidence="1">
    <name type="scientific">Rhizophora mucronata</name>
    <name type="common">Asiatic mangrove</name>
    <dbReference type="NCBI Taxonomy" id="61149"/>
    <lineage>
        <taxon>Eukaryota</taxon>
        <taxon>Viridiplantae</taxon>
        <taxon>Streptophyta</taxon>
        <taxon>Embryophyta</taxon>
        <taxon>Tracheophyta</taxon>
        <taxon>Spermatophyta</taxon>
        <taxon>Magnoliopsida</taxon>
        <taxon>eudicotyledons</taxon>
        <taxon>Gunneridae</taxon>
        <taxon>Pentapetalae</taxon>
        <taxon>rosids</taxon>
        <taxon>fabids</taxon>
        <taxon>Malpighiales</taxon>
        <taxon>Rhizophoraceae</taxon>
        <taxon>Rhizophora</taxon>
    </lineage>
</organism>
<dbReference type="EMBL" id="GGEC01018176">
    <property type="protein sequence ID" value="MBW98659.1"/>
    <property type="molecule type" value="Transcribed_RNA"/>
</dbReference>
<sequence>MQELKINVQFLLYSFPTQIHQSSLYLDVIEPMTPKTSFQEHLTSSPEEFDMHDVLPSSPFHLVQMKYPSMVDKMTCIRNTITNQILCNKKIKTHTRIVMEVSE</sequence>
<dbReference type="AlphaFoldDB" id="A0A2P2JYW6"/>
<protein>
    <submittedName>
        <fullName evidence="1">Uncharacterized protein LOC105115191 isoform X1</fullName>
    </submittedName>
</protein>
<accession>A0A2P2JYW6</accession>
<proteinExistence type="predicted"/>
<evidence type="ECO:0000313" key="1">
    <source>
        <dbReference type="EMBL" id="MBW98659.1"/>
    </source>
</evidence>